<protein>
    <submittedName>
        <fullName evidence="10">DNA-binding response regulator</fullName>
    </submittedName>
</protein>
<dbReference type="InterPro" id="IPR036388">
    <property type="entry name" value="WH-like_DNA-bd_sf"/>
</dbReference>
<sequence>MRILLVEDDAVLGDGLSRSLGDWGFDVTLAETGTYANSALCTQPYDLLILDLGLPDMDGREVLRQLRTRKSAIPVLILTARDGLNDRVGGLELGADDYMTKPFELRELEARVRALLRRSHGGFDNDIRFGRLTLNIRDQQIMADGIALGLPPREYGVLEALLLQSGRVVSKDSIAQRLAVRSEELADNAIEVYVHRLRKRLEPLSISIRTVRGLGYLLEHSDDE</sequence>
<dbReference type="InterPro" id="IPR001789">
    <property type="entry name" value="Sig_transdc_resp-reg_receiver"/>
</dbReference>
<dbReference type="SMART" id="SM00862">
    <property type="entry name" value="Trans_reg_C"/>
    <property type="match status" value="1"/>
</dbReference>
<keyword evidence="3" id="KW-0805">Transcription regulation</keyword>
<dbReference type="SMART" id="SM00448">
    <property type="entry name" value="REC"/>
    <property type="match status" value="1"/>
</dbReference>
<dbReference type="EMBL" id="LUUG01000091">
    <property type="protein sequence ID" value="OAI01335.1"/>
    <property type="molecule type" value="Genomic_DNA"/>
</dbReference>
<dbReference type="PROSITE" id="PS50110">
    <property type="entry name" value="RESPONSE_REGULATORY"/>
    <property type="match status" value="1"/>
</dbReference>
<evidence type="ECO:0000313" key="11">
    <source>
        <dbReference type="Proteomes" id="UP000078090"/>
    </source>
</evidence>
<dbReference type="GO" id="GO:0000156">
    <property type="term" value="F:phosphorelay response regulator activity"/>
    <property type="evidence" value="ECO:0007669"/>
    <property type="project" value="TreeGrafter"/>
</dbReference>
<organism evidence="10 11">
    <name type="scientific">Methylomonas methanica</name>
    <dbReference type="NCBI Taxonomy" id="421"/>
    <lineage>
        <taxon>Bacteria</taxon>
        <taxon>Pseudomonadati</taxon>
        <taxon>Pseudomonadota</taxon>
        <taxon>Gammaproteobacteria</taxon>
        <taxon>Methylococcales</taxon>
        <taxon>Methylococcaceae</taxon>
        <taxon>Methylomonas</taxon>
    </lineage>
</organism>
<dbReference type="Pfam" id="PF00486">
    <property type="entry name" value="Trans_reg_C"/>
    <property type="match status" value="1"/>
</dbReference>
<dbReference type="InterPro" id="IPR016032">
    <property type="entry name" value="Sig_transdc_resp-reg_C-effctor"/>
</dbReference>
<dbReference type="CDD" id="cd17624">
    <property type="entry name" value="REC_OmpR_PmrA-like"/>
    <property type="match status" value="1"/>
</dbReference>
<dbReference type="PROSITE" id="PS51755">
    <property type="entry name" value="OMPR_PHOB"/>
    <property type="match status" value="1"/>
</dbReference>
<dbReference type="InterPro" id="IPR011006">
    <property type="entry name" value="CheY-like_superfamily"/>
</dbReference>
<dbReference type="OrthoDB" id="9802426at2"/>
<dbReference type="RefSeq" id="WP_064009556.1">
    <property type="nucleotide sequence ID" value="NZ_LUUG01000091.1"/>
</dbReference>
<accession>A0A177M7I9</accession>
<proteinExistence type="predicted"/>
<dbReference type="PANTHER" id="PTHR48111">
    <property type="entry name" value="REGULATOR OF RPOS"/>
    <property type="match status" value="1"/>
</dbReference>
<evidence type="ECO:0000256" key="3">
    <source>
        <dbReference type="ARBA" id="ARBA00023015"/>
    </source>
</evidence>
<keyword evidence="2" id="KW-0902">Two-component regulatory system</keyword>
<dbReference type="GO" id="GO:0000976">
    <property type="term" value="F:transcription cis-regulatory region binding"/>
    <property type="evidence" value="ECO:0007669"/>
    <property type="project" value="TreeGrafter"/>
</dbReference>
<feature type="DNA-binding region" description="OmpR/PhoB-type" evidence="7">
    <location>
        <begin position="124"/>
        <end position="220"/>
    </location>
</feature>
<dbReference type="GO" id="GO:0005829">
    <property type="term" value="C:cytosol"/>
    <property type="evidence" value="ECO:0007669"/>
    <property type="project" value="TreeGrafter"/>
</dbReference>
<dbReference type="InterPro" id="IPR039420">
    <property type="entry name" value="WalR-like"/>
</dbReference>
<dbReference type="SUPFAM" id="SSF52172">
    <property type="entry name" value="CheY-like"/>
    <property type="match status" value="1"/>
</dbReference>
<gene>
    <name evidence="10" type="ORF">A1332_17895</name>
</gene>
<reference evidence="10 11" key="1">
    <citation type="submission" date="2016-03" db="EMBL/GenBank/DDBJ databases">
        <authorList>
            <person name="Ploux O."/>
        </authorList>
    </citation>
    <scope>NUCLEOTIDE SEQUENCE [LARGE SCALE GENOMIC DNA]</scope>
    <source>
        <strain evidence="10 11">R-45363</strain>
    </source>
</reference>
<evidence type="ECO:0000259" key="8">
    <source>
        <dbReference type="PROSITE" id="PS50110"/>
    </source>
</evidence>
<dbReference type="CDD" id="cd00383">
    <property type="entry name" value="trans_reg_C"/>
    <property type="match status" value="1"/>
</dbReference>
<evidence type="ECO:0000313" key="10">
    <source>
        <dbReference type="EMBL" id="OAI01335.1"/>
    </source>
</evidence>
<evidence type="ECO:0000259" key="9">
    <source>
        <dbReference type="PROSITE" id="PS51755"/>
    </source>
</evidence>
<dbReference type="Gene3D" id="1.10.10.10">
    <property type="entry name" value="Winged helix-like DNA-binding domain superfamily/Winged helix DNA-binding domain"/>
    <property type="match status" value="1"/>
</dbReference>
<dbReference type="Pfam" id="PF00072">
    <property type="entry name" value="Response_reg"/>
    <property type="match status" value="1"/>
</dbReference>
<evidence type="ECO:0000256" key="1">
    <source>
        <dbReference type="ARBA" id="ARBA00022553"/>
    </source>
</evidence>
<evidence type="ECO:0000256" key="4">
    <source>
        <dbReference type="ARBA" id="ARBA00023125"/>
    </source>
</evidence>
<name>A0A177M7I9_METMH</name>
<feature type="domain" description="Response regulatory" evidence="8">
    <location>
        <begin position="2"/>
        <end position="116"/>
    </location>
</feature>
<dbReference type="GO" id="GO:0006355">
    <property type="term" value="P:regulation of DNA-templated transcription"/>
    <property type="evidence" value="ECO:0007669"/>
    <property type="project" value="InterPro"/>
</dbReference>
<comment type="caution">
    <text evidence="10">The sequence shown here is derived from an EMBL/GenBank/DDBJ whole genome shotgun (WGS) entry which is preliminary data.</text>
</comment>
<dbReference type="AlphaFoldDB" id="A0A177M7I9"/>
<feature type="domain" description="OmpR/PhoB-type" evidence="9">
    <location>
        <begin position="124"/>
        <end position="220"/>
    </location>
</feature>
<dbReference type="Gene3D" id="6.10.250.690">
    <property type="match status" value="1"/>
</dbReference>
<dbReference type="GO" id="GO:0032993">
    <property type="term" value="C:protein-DNA complex"/>
    <property type="evidence" value="ECO:0007669"/>
    <property type="project" value="TreeGrafter"/>
</dbReference>
<feature type="modified residue" description="4-aspartylphosphate" evidence="6">
    <location>
        <position position="51"/>
    </location>
</feature>
<evidence type="ECO:0000256" key="5">
    <source>
        <dbReference type="ARBA" id="ARBA00023163"/>
    </source>
</evidence>
<keyword evidence="5" id="KW-0804">Transcription</keyword>
<evidence type="ECO:0000256" key="7">
    <source>
        <dbReference type="PROSITE-ProRule" id="PRU01091"/>
    </source>
</evidence>
<dbReference type="FunFam" id="3.40.50.2300:FF:000002">
    <property type="entry name" value="DNA-binding response regulator PhoP"/>
    <property type="match status" value="1"/>
</dbReference>
<evidence type="ECO:0000256" key="2">
    <source>
        <dbReference type="ARBA" id="ARBA00023012"/>
    </source>
</evidence>
<keyword evidence="1 6" id="KW-0597">Phosphoprotein</keyword>
<evidence type="ECO:0000256" key="6">
    <source>
        <dbReference type="PROSITE-ProRule" id="PRU00169"/>
    </source>
</evidence>
<dbReference type="PANTHER" id="PTHR48111:SF67">
    <property type="entry name" value="TRANSCRIPTIONAL REGULATORY PROTEIN TCTD"/>
    <property type="match status" value="1"/>
</dbReference>
<keyword evidence="4 7" id="KW-0238">DNA-binding</keyword>
<dbReference type="InterPro" id="IPR001867">
    <property type="entry name" value="OmpR/PhoB-type_DNA-bd"/>
</dbReference>
<dbReference type="SUPFAM" id="SSF46894">
    <property type="entry name" value="C-terminal effector domain of the bipartite response regulators"/>
    <property type="match status" value="1"/>
</dbReference>
<dbReference type="Gene3D" id="3.40.50.2300">
    <property type="match status" value="1"/>
</dbReference>
<dbReference type="Proteomes" id="UP000078090">
    <property type="component" value="Unassembled WGS sequence"/>
</dbReference>